<dbReference type="InterPro" id="IPR024079">
    <property type="entry name" value="MetalloPept_cat_dom_sf"/>
</dbReference>
<evidence type="ECO:0000259" key="9">
    <source>
        <dbReference type="Pfam" id="PF01431"/>
    </source>
</evidence>
<evidence type="ECO:0000256" key="4">
    <source>
        <dbReference type="ARBA" id="ARBA00022723"/>
    </source>
</evidence>
<evidence type="ECO:0000256" key="2">
    <source>
        <dbReference type="ARBA" id="ARBA00007357"/>
    </source>
</evidence>
<dbReference type="PANTHER" id="PTHR11733:SF167">
    <property type="entry name" value="FI17812P1-RELATED"/>
    <property type="match status" value="1"/>
</dbReference>
<dbReference type="Pfam" id="PF05649">
    <property type="entry name" value="Peptidase_M13_N"/>
    <property type="match status" value="1"/>
</dbReference>
<proteinExistence type="inferred from homology"/>
<dbReference type="Proteomes" id="UP001560573">
    <property type="component" value="Unassembled WGS sequence"/>
</dbReference>
<dbReference type="Gene3D" id="3.40.390.10">
    <property type="entry name" value="Collagenase (Catalytic Domain)"/>
    <property type="match status" value="1"/>
</dbReference>
<keyword evidence="7" id="KW-0482">Metalloprotease</keyword>
<protein>
    <submittedName>
        <fullName evidence="11">M13 family metallopeptidase</fullName>
        <ecNumber evidence="11">3.4.24.-</ecNumber>
    </submittedName>
</protein>
<accession>A0ABV3ZC68</accession>
<keyword evidence="3" id="KW-0645">Protease</keyword>
<dbReference type="InterPro" id="IPR008753">
    <property type="entry name" value="Peptidase_M13_N"/>
</dbReference>
<dbReference type="InterPro" id="IPR042089">
    <property type="entry name" value="Peptidase_M13_dom_2"/>
</dbReference>
<feature type="chain" id="PRO_5045611578" evidence="8">
    <location>
        <begin position="22"/>
        <end position="679"/>
    </location>
</feature>
<sequence>MKKKILLATALVAIFAACKQADNKKEGLQGDILITNMDTTVNPAQDFFDFANGGWLKKNPIPGDETGWGIGQLVNKELYERKLKINQDAASKKDAKGVEQQIGDFWKAGMDTVSIEKMGLDPLKSGLAKINAVSNIAGLMSVAAELHKMGVGVFFDEGISQDAMNSDVMSFQLWQGGLGLPNRDYYFKTDERTTKIRNAYPGYISKVFQLAGNDTATAAKKATAIVALETQLAKASRKLEDLRDPYKNYNKMSVAGLQKTAPGVDWNRTFLEIGLPKLDTVIIGQPEFYKALNEVVTKESLQTLKDYMSFHLVNDFAPYLSKAFVDAKFDFYNKTIRGAQEQRPRWKRVLDAEEGAMGEALGQLFAKEYFNEKAKARYEEMVERVRLAYKARIEKLDWMGDSTKQKALTKLAGIKKKVGYPDKWKDFSAMKITPTSYVQNIIASREWWNQYNINKLGKPVDRDEWDMTPQTYNAYYNPSNNEIVLPAGQFTVPGYRDEQLDDALVYGYAAASTIGHEITHGFDDEGRQFDEKGNLHSWWTKEDETKFTQRAQLLVNQFNNIVALDTMHLNGKASLGENLADLGGILIGLDAFKQTDAYKKGEKINGHTPLQRFFLGYSLGWLYQNRKEQLASQILTDVHAPAKFRVNGPFPNVPEFYEAFNVKQGDKMYLADSLRVKLW</sequence>
<evidence type="ECO:0000313" key="12">
    <source>
        <dbReference type="Proteomes" id="UP001560573"/>
    </source>
</evidence>
<gene>
    <name evidence="11" type="ORF">QTN47_04230</name>
</gene>
<dbReference type="PRINTS" id="PR00786">
    <property type="entry name" value="NEPRILYSIN"/>
</dbReference>
<comment type="similarity">
    <text evidence="2">Belongs to the peptidase M13 family.</text>
</comment>
<dbReference type="PROSITE" id="PS51885">
    <property type="entry name" value="NEPRILYSIN"/>
    <property type="match status" value="1"/>
</dbReference>
<keyword evidence="6" id="KW-0862">Zinc</keyword>
<evidence type="ECO:0000256" key="1">
    <source>
        <dbReference type="ARBA" id="ARBA00001947"/>
    </source>
</evidence>
<dbReference type="EMBL" id="JAULBC010000001">
    <property type="protein sequence ID" value="MEX6686686.1"/>
    <property type="molecule type" value="Genomic_DNA"/>
</dbReference>
<keyword evidence="5 11" id="KW-0378">Hydrolase</keyword>
<dbReference type="InterPro" id="IPR000718">
    <property type="entry name" value="Peptidase_M13"/>
</dbReference>
<feature type="domain" description="Peptidase M13 C-terminal" evidence="9">
    <location>
        <begin position="473"/>
        <end position="674"/>
    </location>
</feature>
<evidence type="ECO:0000256" key="5">
    <source>
        <dbReference type="ARBA" id="ARBA00022801"/>
    </source>
</evidence>
<comment type="cofactor">
    <cofactor evidence="1">
        <name>Zn(2+)</name>
        <dbReference type="ChEBI" id="CHEBI:29105"/>
    </cofactor>
</comment>
<dbReference type="GO" id="GO:0016787">
    <property type="term" value="F:hydrolase activity"/>
    <property type="evidence" value="ECO:0007669"/>
    <property type="project" value="UniProtKB-KW"/>
</dbReference>
<feature type="signal peptide" evidence="8">
    <location>
        <begin position="1"/>
        <end position="21"/>
    </location>
</feature>
<evidence type="ECO:0000256" key="7">
    <source>
        <dbReference type="ARBA" id="ARBA00023049"/>
    </source>
</evidence>
<dbReference type="EC" id="3.4.24.-" evidence="11"/>
<comment type="caution">
    <text evidence="11">The sequence shown here is derived from an EMBL/GenBank/DDBJ whole genome shotgun (WGS) entry which is preliminary data.</text>
</comment>
<dbReference type="SUPFAM" id="SSF55486">
    <property type="entry name" value="Metalloproteases ('zincins'), catalytic domain"/>
    <property type="match status" value="1"/>
</dbReference>
<dbReference type="Pfam" id="PF01431">
    <property type="entry name" value="Peptidase_M13"/>
    <property type="match status" value="1"/>
</dbReference>
<evidence type="ECO:0000256" key="6">
    <source>
        <dbReference type="ARBA" id="ARBA00022833"/>
    </source>
</evidence>
<evidence type="ECO:0000256" key="8">
    <source>
        <dbReference type="SAM" id="SignalP"/>
    </source>
</evidence>
<dbReference type="Gene3D" id="1.10.1380.10">
    <property type="entry name" value="Neutral endopeptidase , domain2"/>
    <property type="match status" value="1"/>
</dbReference>
<feature type="domain" description="Peptidase M13 N-terminal" evidence="10">
    <location>
        <begin position="43"/>
        <end position="421"/>
    </location>
</feature>
<reference evidence="11 12" key="1">
    <citation type="submission" date="2023-07" db="EMBL/GenBank/DDBJ databases">
        <authorList>
            <person name="Lian W.-H."/>
        </authorList>
    </citation>
    <scope>NUCLEOTIDE SEQUENCE [LARGE SCALE GENOMIC DNA]</scope>
    <source>
        <strain evidence="11 12">SYSU DXS3180</strain>
    </source>
</reference>
<organism evidence="11 12">
    <name type="scientific">Danxiaibacter flavus</name>
    <dbReference type="NCBI Taxonomy" id="3049108"/>
    <lineage>
        <taxon>Bacteria</taxon>
        <taxon>Pseudomonadati</taxon>
        <taxon>Bacteroidota</taxon>
        <taxon>Chitinophagia</taxon>
        <taxon>Chitinophagales</taxon>
        <taxon>Chitinophagaceae</taxon>
        <taxon>Danxiaibacter</taxon>
    </lineage>
</organism>
<evidence type="ECO:0000313" key="11">
    <source>
        <dbReference type="EMBL" id="MEX6686686.1"/>
    </source>
</evidence>
<keyword evidence="8" id="KW-0732">Signal</keyword>
<evidence type="ECO:0000259" key="10">
    <source>
        <dbReference type="Pfam" id="PF05649"/>
    </source>
</evidence>
<keyword evidence="12" id="KW-1185">Reference proteome</keyword>
<dbReference type="RefSeq" id="WP_369328082.1">
    <property type="nucleotide sequence ID" value="NZ_JAULBC010000001.1"/>
</dbReference>
<evidence type="ECO:0000256" key="3">
    <source>
        <dbReference type="ARBA" id="ARBA00022670"/>
    </source>
</evidence>
<keyword evidence="4" id="KW-0479">Metal-binding</keyword>
<dbReference type="CDD" id="cd08662">
    <property type="entry name" value="M13"/>
    <property type="match status" value="1"/>
</dbReference>
<name>A0ABV3ZC68_9BACT</name>
<dbReference type="PANTHER" id="PTHR11733">
    <property type="entry name" value="ZINC METALLOPROTEASE FAMILY M13 NEPRILYSIN-RELATED"/>
    <property type="match status" value="1"/>
</dbReference>
<dbReference type="InterPro" id="IPR018497">
    <property type="entry name" value="Peptidase_M13_C"/>
</dbReference>
<dbReference type="PROSITE" id="PS51257">
    <property type="entry name" value="PROKAR_LIPOPROTEIN"/>
    <property type="match status" value="1"/>
</dbReference>